<dbReference type="KEGG" id="mars:A8C75_08960"/>
<proteinExistence type="predicted"/>
<dbReference type="OrthoDB" id="6933556at2"/>
<feature type="region of interest" description="Disordered" evidence="1">
    <location>
        <begin position="158"/>
        <end position="186"/>
    </location>
</feature>
<dbReference type="RefSeq" id="WP_067380954.1">
    <property type="nucleotide sequence ID" value="NZ_CP015839.1"/>
</dbReference>
<dbReference type="AlphaFoldDB" id="A0A1A9EYK1"/>
<reference evidence="3" key="1">
    <citation type="submission" date="2016-05" db="EMBL/GenBank/DDBJ databases">
        <authorList>
            <person name="Baek K."/>
            <person name="Yang S.-J."/>
        </authorList>
    </citation>
    <scope>NUCLEOTIDE SEQUENCE [LARGE SCALE GENOMIC DNA]</scope>
    <source>
        <strain evidence="3">ST58-10</strain>
    </source>
</reference>
<dbReference type="CDD" id="cd09117">
    <property type="entry name" value="PLDc_Bfil_DEXD_like"/>
    <property type="match status" value="1"/>
</dbReference>
<dbReference type="EMBL" id="CP015839">
    <property type="protein sequence ID" value="ANG62599.1"/>
    <property type="molecule type" value="Genomic_DNA"/>
</dbReference>
<keyword evidence="3" id="KW-1185">Reference proteome</keyword>
<evidence type="ECO:0000313" key="2">
    <source>
        <dbReference type="EMBL" id="ANG62599.1"/>
    </source>
</evidence>
<dbReference type="STRING" id="1821621.A8C75_08960"/>
<evidence type="ECO:0008006" key="4">
    <source>
        <dbReference type="Google" id="ProtNLM"/>
    </source>
</evidence>
<protein>
    <recommendedName>
        <fullName evidence="4">Phospholipase D-like domain-containing protein</fullName>
    </recommendedName>
</protein>
<name>A0A1A9EYK1_9GAMM</name>
<organism evidence="2 3">
    <name type="scientific">Marinobacterium aestuarii</name>
    <dbReference type="NCBI Taxonomy" id="1821621"/>
    <lineage>
        <taxon>Bacteria</taxon>
        <taxon>Pseudomonadati</taxon>
        <taxon>Pseudomonadota</taxon>
        <taxon>Gammaproteobacteria</taxon>
        <taxon>Oceanospirillales</taxon>
        <taxon>Oceanospirillaceae</taxon>
        <taxon>Marinobacterium</taxon>
    </lineage>
</organism>
<gene>
    <name evidence="2" type="ORF">A8C75_08960</name>
</gene>
<evidence type="ECO:0000313" key="3">
    <source>
        <dbReference type="Proteomes" id="UP000078070"/>
    </source>
</evidence>
<accession>A0A1A9EYK1</accession>
<sequence>MSEIKFLGSGLKIKKKLTELISTQPDGEALLMLVAYWGIGIDDILEPGKTYKAVCNLTDGGTNPAIIEVLQHRDDIDIELRHQLRLHSKVVVGESGALVSSANISSNGLSLGEQSGNIEAGIFLSSATDPYNDVLAWAEEVWRSANEVDQETLRKAKEAYAKRNPSQPIPPKDEKPTDNAEEYEGAEAEVRLPTLSEYDLFAPEKINTNNILRTASTPLLNSYRKMTGRDVKGRDGWIAAYVVNLLWTHLGHSISWKLGTFHRPEQVVNRWRDEKVKDDTVKRFLRWITIENNSNSRISKVASHLLMTAWQKYTSGDK</sequence>
<evidence type="ECO:0000256" key="1">
    <source>
        <dbReference type="SAM" id="MobiDB-lite"/>
    </source>
</evidence>
<dbReference type="Proteomes" id="UP000078070">
    <property type="component" value="Chromosome"/>
</dbReference>
<reference evidence="2 3" key="2">
    <citation type="journal article" date="2018" name="Int. J. Syst. Evol. Microbiol.">
        <title>Marinobacterium aestuarii sp. nov., a benzene-degrading marine bacterium isolated from estuary sediment.</title>
        <authorList>
            <person name="Bae S.S."/>
            <person name="Jung J."/>
            <person name="Chung D."/>
            <person name="Baek K."/>
        </authorList>
    </citation>
    <scope>NUCLEOTIDE SEQUENCE [LARGE SCALE GENOMIC DNA]</scope>
    <source>
        <strain evidence="2 3">ST58-10</strain>
    </source>
</reference>
<dbReference type="Gene3D" id="3.30.870.10">
    <property type="entry name" value="Endonuclease Chain A"/>
    <property type="match status" value="1"/>
</dbReference>